<feature type="region of interest" description="Disordered" evidence="1">
    <location>
        <begin position="1"/>
        <end position="62"/>
    </location>
</feature>
<dbReference type="PANTHER" id="PTHR30565:SF9">
    <property type="entry name" value="PROTEIN YCIF"/>
    <property type="match status" value="1"/>
</dbReference>
<reference evidence="2 3" key="1">
    <citation type="submission" date="2017-05" db="EMBL/GenBank/DDBJ databases">
        <authorList>
            <person name="Varghese N."/>
            <person name="Submissions S."/>
        </authorList>
    </citation>
    <scope>NUCLEOTIDE SEQUENCE [LARGE SCALE GENOMIC DNA]</scope>
    <source>
        <strain evidence="2 3">DSM 100094</strain>
    </source>
</reference>
<dbReference type="AlphaFoldDB" id="A0A521FJ14"/>
<dbReference type="RefSeq" id="WP_142664643.1">
    <property type="nucleotide sequence ID" value="NZ_FXTK01000024.1"/>
</dbReference>
<dbReference type="OrthoDB" id="9795056at2"/>
<organism evidence="2 3">
    <name type="scientific">Paracoccus laeviglucosivorans</name>
    <dbReference type="NCBI Taxonomy" id="1197861"/>
    <lineage>
        <taxon>Bacteria</taxon>
        <taxon>Pseudomonadati</taxon>
        <taxon>Pseudomonadota</taxon>
        <taxon>Alphaproteobacteria</taxon>
        <taxon>Rhodobacterales</taxon>
        <taxon>Paracoccaceae</taxon>
        <taxon>Paracoccus</taxon>
    </lineage>
</organism>
<dbReference type="Pfam" id="PF05974">
    <property type="entry name" value="DUF892"/>
    <property type="match status" value="1"/>
</dbReference>
<protein>
    <submittedName>
        <fullName evidence="2">Ferritin-like metal-binding protein YciE</fullName>
    </submittedName>
</protein>
<dbReference type="InterPro" id="IPR009078">
    <property type="entry name" value="Ferritin-like_SF"/>
</dbReference>
<dbReference type="InterPro" id="IPR012347">
    <property type="entry name" value="Ferritin-like"/>
</dbReference>
<gene>
    <name evidence="2" type="ORF">SAMN06265221_12417</name>
</gene>
<dbReference type="InterPro" id="IPR047114">
    <property type="entry name" value="YciF"/>
</dbReference>
<accession>A0A521FJ14</accession>
<dbReference type="CDD" id="cd07909">
    <property type="entry name" value="YciF"/>
    <property type="match status" value="1"/>
</dbReference>
<dbReference type="SUPFAM" id="SSF47240">
    <property type="entry name" value="Ferritin-like"/>
    <property type="match status" value="1"/>
</dbReference>
<keyword evidence="3" id="KW-1185">Reference proteome</keyword>
<evidence type="ECO:0000313" key="2">
    <source>
        <dbReference type="EMBL" id="SMO96212.1"/>
    </source>
</evidence>
<dbReference type="PANTHER" id="PTHR30565">
    <property type="entry name" value="PROTEIN YCIF"/>
    <property type="match status" value="1"/>
</dbReference>
<proteinExistence type="predicted"/>
<dbReference type="Proteomes" id="UP000319014">
    <property type="component" value="Unassembled WGS sequence"/>
</dbReference>
<dbReference type="EMBL" id="FXTK01000024">
    <property type="protein sequence ID" value="SMO96212.1"/>
    <property type="molecule type" value="Genomic_DNA"/>
</dbReference>
<evidence type="ECO:0000256" key="1">
    <source>
        <dbReference type="SAM" id="MobiDB-lite"/>
    </source>
</evidence>
<evidence type="ECO:0000313" key="3">
    <source>
        <dbReference type="Proteomes" id="UP000319014"/>
    </source>
</evidence>
<sequence>MSTNSTTAQSGSAKKSATATRKKAREEGKSTTKATGAARTKRSQAVAKRAASRRSPKEQKSLSDLLEHALKDIYYAEKKIYRALPKMIRKADHPDLKEALQHHREETAGQIDTLESVFEVMGKRARGEKCEAIDGILEEGESLLEDFGDSVAADAAIIFSCQAVEHYEITRYGSIRAFADALGLDEVRDHIDSILEQEKAADQKLNDLAESSVNDAAAEYDDEDDSAAA</sequence>
<dbReference type="InterPro" id="IPR010287">
    <property type="entry name" value="DUF892_YciF-like"/>
</dbReference>
<dbReference type="Gene3D" id="1.20.1260.10">
    <property type="match status" value="1"/>
</dbReference>
<feature type="compositionally biased region" description="Low complexity" evidence="1">
    <location>
        <begin position="1"/>
        <end position="19"/>
    </location>
</feature>
<name>A0A521FJ14_9RHOB</name>